<evidence type="ECO:0000256" key="3">
    <source>
        <dbReference type="ARBA" id="ARBA00022692"/>
    </source>
</evidence>
<gene>
    <name evidence="14" type="primary">il11ra</name>
</gene>
<keyword evidence="4" id="KW-0732">Signal</keyword>
<dbReference type="InterPro" id="IPR003961">
    <property type="entry name" value="FN3_dom"/>
</dbReference>
<keyword evidence="11" id="KW-0393">Immunoglobulin domain</keyword>
<accession>A0A803J3E0</accession>
<reference evidence="14" key="1">
    <citation type="journal article" date="2010" name="Science">
        <title>The genome of the Western clawed frog Xenopus tropicalis.</title>
        <authorList>
            <person name="Hellsten U."/>
            <person name="Harland R.M."/>
            <person name="Gilchrist M.J."/>
            <person name="Hendrix D."/>
            <person name="Jurka J."/>
            <person name="Kapitonov V."/>
            <person name="Ovcharenko I."/>
            <person name="Putnam N.H."/>
            <person name="Shu S."/>
            <person name="Taher L."/>
            <person name="Blitz I.L."/>
            <person name="Blumberg B."/>
            <person name="Dichmann D.S."/>
            <person name="Dubchak I."/>
            <person name="Amaya E."/>
            <person name="Detter J.C."/>
            <person name="Fletcher R."/>
            <person name="Gerhard D.S."/>
            <person name="Goodstein D."/>
            <person name="Graves T."/>
            <person name="Grigoriev I.V."/>
            <person name="Grimwood J."/>
            <person name="Kawashima T."/>
            <person name="Lindquist E."/>
            <person name="Lucas S.M."/>
            <person name="Mead P.E."/>
            <person name="Mitros T."/>
            <person name="Ogino H."/>
            <person name="Ohta Y."/>
            <person name="Poliakov A.V."/>
            <person name="Pollet N."/>
            <person name="Robert J."/>
            <person name="Salamov A."/>
            <person name="Sater A.K."/>
            <person name="Schmutz J."/>
            <person name="Terry A."/>
            <person name="Vize P.D."/>
            <person name="Warren W.C."/>
            <person name="Wells D."/>
            <person name="Wills A."/>
            <person name="Wilson R.K."/>
            <person name="Zimmerman L.B."/>
            <person name="Zorn A.M."/>
            <person name="Grainger R."/>
            <person name="Grammer T."/>
            <person name="Khokha M.K."/>
            <person name="Richardson P.M."/>
            <person name="Rokhsar D.S."/>
        </authorList>
    </citation>
    <scope>NUCLEOTIDE SEQUENCE [LARGE SCALE GENOMIC DNA]</scope>
    <source>
        <strain evidence="14">Nigerian</strain>
    </source>
</reference>
<evidence type="ECO:0000259" key="12">
    <source>
        <dbReference type="PROSITE" id="PS50835"/>
    </source>
</evidence>
<dbReference type="PANTHER" id="PTHR48483:SF2">
    <property type="entry name" value="INTERLEUKIN-27 SUBUNIT BETA"/>
    <property type="match status" value="1"/>
</dbReference>
<dbReference type="Ensembl" id="ENSXETT00000124110">
    <property type="protein sequence ID" value="ENSXETP00000102339"/>
    <property type="gene ID" value="ENSXETG00000002171"/>
</dbReference>
<sequence length="500" mass="56092">MISFSRCSEAQKCPVSRRGETHYHVGRGRQCGKMNSLASCLSRVIVLLAVTAVSLSVSSSKWGEEGVLYGKIGGNITLMCNASNDSLVAEWRFNGTPDISWGFFTDIGHLELPHAHHSATGNYSCYSHSGDLLSSVLLRMGYPPGTPSVFCRASDYENFSCFWKSSVETLLPTRFTASYRSRNHMIGVCLQEPVRPNMCSVRKSEFWSSYQMNITEENPLGSSFRLLDVTMQSIVKPDPPENLLVEPIPFAPRRLRVSWDYPSTWPKEPHFQLKFRVQYRPVQHPLWSEVETANLSDIITDAFAGMEHVIQVSAKDFLDAGNWSDWSVEVRATPWTSMCFCLLVEEQWVWPMHCIMGMFFLLQYNGGGDVSCNALWDVSHMPLLYTPLPLLGRGDIEMVHGILGLGAHVPWQPLPCTHYPFSEKHRLISLLFVSAGEIDITTPTSEETLTDLGEPQIDNPIGEQLVPMILRNTHPLCILSGGAPWWCPLELLCIVPSPSH</sequence>
<dbReference type="PROSITE" id="PS50853">
    <property type="entry name" value="FN3"/>
    <property type="match status" value="1"/>
</dbReference>
<dbReference type="GeneTree" id="ENSGT00940000160904"/>
<evidence type="ECO:0000256" key="6">
    <source>
        <dbReference type="ARBA" id="ARBA00022989"/>
    </source>
</evidence>
<evidence type="ECO:0000256" key="2">
    <source>
        <dbReference type="ARBA" id="ARBA00010890"/>
    </source>
</evidence>
<evidence type="ECO:0000256" key="9">
    <source>
        <dbReference type="ARBA" id="ARBA00023170"/>
    </source>
</evidence>
<keyword evidence="8" id="KW-1015">Disulfide bond</keyword>
<evidence type="ECO:0000256" key="5">
    <source>
        <dbReference type="ARBA" id="ARBA00022737"/>
    </source>
</evidence>
<dbReference type="GO" id="GO:0016020">
    <property type="term" value="C:membrane"/>
    <property type="evidence" value="ECO:0007669"/>
    <property type="project" value="UniProtKB-SubCell"/>
</dbReference>
<dbReference type="GO" id="GO:0004896">
    <property type="term" value="F:cytokine receptor activity"/>
    <property type="evidence" value="ECO:0007669"/>
    <property type="project" value="InterPro"/>
</dbReference>
<dbReference type="FunFam" id="2.60.40.10:FF:000136">
    <property type="entry name" value="Ciliary neurotrophic factor receptor alpha"/>
    <property type="match status" value="1"/>
</dbReference>
<dbReference type="SUPFAM" id="SSF48726">
    <property type="entry name" value="Immunoglobulin"/>
    <property type="match status" value="1"/>
</dbReference>
<evidence type="ECO:0000256" key="4">
    <source>
        <dbReference type="ARBA" id="ARBA00022729"/>
    </source>
</evidence>
<dbReference type="InterPro" id="IPR013783">
    <property type="entry name" value="Ig-like_fold"/>
</dbReference>
<dbReference type="Xenbase" id="XB-GENE-483094">
    <property type="gene designation" value="il11ra"/>
</dbReference>
<dbReference type="SUPFAM" id="SSF49265">
    <property type="entry name" value="Fibronectin type III"/>
    <property type="match status" value="2"/>
</dbReference>
<feature type="domain" description="Ig-like" evidence="12">
    <location>
        <begin position="73"/>
        <end position="125"/>
    </location>
</feature>
<comment type="similarity">
    <text evidence="2">Belongs to the type I cytokine receptor family. Type 3 subfamily.</text>
</comment>
<comment type="subcellular location">
    <subcellularLocation>
        <location evidence="1">Membrane</location>
        <topology evidence="1">Single-pass type I membrane protein</topology>
    </subcellularLocation>
</comment>
<evidence type="ECO:0000256" key="10">
    <source>
        <dbReference type="ARBA" id="ARBA00023180"/>
    </source>
</evidence>
<evidence type="ECO:0000256" key="7">
    <source>
        <dbReference type="ARBA" id="ARBA00023136"/>
    </source>
</evidence>
<keyword evidence="5" id="KW-0677">Repeat</keyword>
<organism evidence="14">
    <name type="scientific">Xenopus tropicalis</name>
    <name type="common">Western clawed frog</name>
    <name type="synonym">Silurana tropicalis</name>
    <dbReference type="NCBI Taxonomy" id="8364"/>
    <lineage>
        <taxon>Eukaryota</taxon>
        <taxon>Metazoa</taxon>
        <taxon>Chordata</taxon>
        <taxon>Craniata</taxon>
        <taxon>Vertebrata</taxon>
        <taxon>Euteleostomi</taxon>
        <taxon>Amphibia</taxon>
        <taxon>Batrachia</taxon>
        <taxon>Anura</taxon>
        <taxon>Pipoidea</taxon>
        <taxon>Pipidae</taxon>
        <taxon>Xenopodinae</taxon>
        <taxon>Xenopus</taxon>
        <taxon>Silurana</taxon>
    </lineage>
</organism>
<dbReference type="Gene3D" id="2.60.40.10">
    <property type="entry name" value="Immunoglobulins"/>
    <property type="match status" value="2"/>
</dbReference>
<dbReference type="FunFam" id="2.60.40.10:FF:000545">
    <property type="entry name" value="Interleukin-11 receptor subunit alpha"/>
    <property type="match status" value="1"/>
</dbReference>
<dbReference type="PROSITE" id="PS01354">
    <property type="entry name" value="HEMATOPO_REC_L_F3"/>
    <property type="match status" value="1"/>
</dbReference>
<keyword evidence="7" id="KW-0472">Membrane</keyword>
<protein>
    <submittedName>
        <fullName evidence="14">Interleukin 11 receptor subunit alpha</fullName>
    </submittedName>
</protein>
<proteinExistence type="inferred from homology"/>
<evidence type="ECO:0000259" key="13">
    <source>
        <dbReference type="PROSITE" id="PS50853"/>
    </source>
</evidence>
<name>A0A803J3E0_XENTR</name>
<reference evidence="14" key="2">
    <citation type="submission" date="2021-03" db="UniProtKB">
        <authorList>
            <consortium name="Ensembl"/>
        </authorList>
    </citation>
    <scope>IDENTIFICATION</scope>
</reference>
<keyword evidence="6" id="KW-1133">Transmembrane helix</keyword>
<evidence type="ECO:0000256" key="8">
    <source>
        <dbReference type="ARBA" id="ARBA00023157"/>
    </source>
</evidence>
<evidence type="ECO:0000256" key="11">
    <source>
        <dbReference type="ARBA" id="ARBA00023319"/>
    </source>
</evidence>
<dbReference type="PANTHER" id="PTHR48483">
    <property type="entry name" value="INTERLEUKIN-27 SUBUNIT BETA"/>
    <property type="match status" value="1"/>
</dbReference>
<dbReference type="AlphaFoldDB" id="A0A803J3E0"/>
<feature type="domain" description="Fibronectin type-III" evidence="13">
    <location>
        <begin position="239"/>
        <end position="336"/>
    </location>
</feature>
<evidence type="ECO:0000256" key="1">
    <source>
        <dbReference type="ARBA" id="ARBA00004479"/>
    </source>
</evidence>
<dbReference type="InterPro" id="IPR007110">
    <property type="entry name" value="Ig-like_dom"/>
</dbReference>
<dbReference type="CDD" id="cd00063">
    <property type="entry name" value="FN3"/>
    <property type="match status" value="1"/>
</dbReference>
<evidence type="ECO:0000313" key="14">
    <source>
        <dbReference type="Ensembl" id="ENSXETP00000102339"/>
    </source>
</evidence>
<dbReference type="PROSITE" id="PS50835">
    <property type="entry name" value="IG_LIKE"/>
    <property type="match status" value="1"/>
</dbReference>
<keyword evidence="3" id="KW-0812">Transmembrane</keyword>
<dbReference type="InterPro" id="IPR036179">
    <property type="entry name" value="Ig-like_dom_sf"/>
</dbReference>
<keyword evidence="10" id="KW-0325">Glycoprotein</keyword>
<keyword evidence="9" id="KW-0675">Receptor</keyword>
<dbReference type="InParanoid" id="A0A803J3E0"/>
<dbReference type="FunCoup" id="A0A803J3E0">
    <property type="interactions" value="318"/>
</dbReference>
<dbReference type="InterPro" id="IPR053073">
    <property type="entry name" value="IL11/IL27_subunit_beta"/>
</dbReference>
<dbReference type="InterPro" id="IPR003530">
    <property type="entry name" value="Hematopoietin_rcpt_L_F3_CS"/>
</dbReference>
<dbReference type="InterPro" id="IPR036116">
    <property type="entry name" value="FN3_sf"/>
</dbReference>
<dbReference type="Bgee" id="ENSXETG00000002171">
    <property type="expression patterns" value="Expressed in skeletal muscle tissue and 12 other cell types or tissues"/>
</dbReference>